<dbReference type="EMBL" id="AP022839">
    <property type="protein sequence ID" value="BCA93655.1"/>
    <property type="molecule type" value="Genomic_DNA"/>
</dbReference>
<gene>
    <name evidence="1" type="ORF">TUM19329_00160</name>
</gene>
<dbReference type="KEGG" id="lant:TUM19329_00160"/>
<evidence type="ECO:0000313" key="1">
    <source>
        <dbReference type="EMBL" id="BCA93655.1"/>
    </source>
</evidence>
<sequence>MSVIMPKKEGHDLNDVLVIDGKEALKAVIKNEITPSEFKKIHDQNVTNSIKETHNNPDEKITKNASVHSIERQISQEKIKDFIKQEMTNSTRNKLRNLEREL</sequence>
<dbReference type="AlphaFoldDB" id="A0A6F8SZ21"/>
<accession>A0A6F8SZ21</accession>
<dbReference type="Proteomes" id="UP000502894">
    <property type="component" value="Chromosome"/>
</dbReference>
<proteinExistence type="predicted"/>
<name>A0A6F8SZ21_9GAMM</name>
<organism evidence="1 2">
    <name type="scientific">Legionella antarctica</name>
    <dbReference type="NCBI Taxonomy" id="2708020"/>
    <lineage>
        <taxon>Bacteria</taxon>
        <taxon>Pseudomonadati</taxon>
        <taxon>Pseudomonadota</taxon>
        <taxon>Gammaproteobacteria</taxon>
        <taxon>Legionellales</taxon>
        <taxon>Legionellaceae</taxon>
        <taxon>Legionella</taxon>
    </lineage>
</organism>
<reference evidence="1" key="1">
    <citation type="journal article" date="2020" name="Microbiol. Resour. Announc.">
        <title>Complete Genome Sequence of Novel Psychrotolerant Legionella Strain TUM19329, Isolated from Antarctic Lake Sediment.</title>
        <authorList>
            <person name="Shimada S."/>
            <person name="Nakai R."/>
            <person name="Aoki K."/>
            <person name="Shimoeda N."/>
            <person name="Ohno G."/>
            <person name="Miyazaki Y."/>
            <person name="Kudoh S."/>
            <person name="Imura S."/>
            <person name="Watanabe K."/>
            <person name="Ishii Y."/>
            <person name="Tateda K."/>
        </authorList>
    </citation>
    <scope>NUCLEOTIDE SEQUENCE [LARGE SCALE GENOMIC DNA]</scope>
    <source>
        <strain evidence="1">TUM19329</strain>
    </source>
</reference>
<evidence type="ECO:0000313" key="2">
    <source>
        <dbReference type="Proteomes" id="UP000502894"/>
    </source>
</evidence>
<protein>
    <submittedName>
        <fullName evidence="1">Uncharacterized protein</fullName>
    </submittedName>
</protein>
<keyword evidence="2" id="KW-1185">Reference proteome</keyword>